<feature type="domain" description="Beta-ketoacyl-[acyl-carrier-protein] synthase III C-terminal" evidence="3">
    <location>
        <begin position="259"/>
        <end position="358"/>
    </location>
</feature>
<dbReference type="Proteomes" id="UP001056426">
    <property type="component" value="Chromosome"/>
</dbReference>
<evidence type="ECO:0000313" key="5">
    <source>
        <dbReference type="EMBL" id="URW79920.1"/>
    </source>
</evidence>
<protein>
    <submittedName>
        <fullName evidence="5">Ketoacyl-ACP synthase III</fullName>
    </submittedName>
</protein>
<dbReference type="PANTHER" id="PTHR34069:SF2">
    <property type="entry name" value="BETA-KETOACYL-[ACYL-CARRIER-PROTEIN] SYNTHASE III"/>
    <property type="match status" value="1"/>
</dbReference>
<evidence type="ECO:0000259" key="3">
    <source>
        <dbReference type="Pfam" id="PF08541"/>
    </source>
</evidence>
<dbReference type="CDD" id="cd00830">
    <property type="entry name" value="KAS_III"/>
    <property type="match status" value="1"/>
</dbReference>
<dbReference type="SUPFAM" id="SSF53901">
    <property type="entry name" value="Thiolase-like"/>
    <property type="match status" value="1"/>
</dbReference>
<dbReference type="AlphaFoldDB" id="A0A9J6ZRR2"/>
<dbReference type="InterPro" id="IPR016039">
    <property type="entry name" value="Thiolase-like"/>
</dbReference>
<evidence type="ECO:0000259" key="4">
    <source>
        <dbReference type="Pfam" id="PF08545"/>
    </source>
</evidence>
<dbReference type="InterPro" id="IPR013751">
    <property type="entry name" value="ACP_syn_III_N"/>
</dbReference>
<feature type="domain" description="Beta-ketoacyl-[acyl-carrier-protein] synthase III N-terminal" evidence="4">
    <location>
        <begin position="135"/>
        <end position="200"/>
    </location>
</feature>
<keyword evidence="6" id="KW-1185">Reference proteome</keyword>
<dbReference type="InterPro" id="IPR013747">
    <property type="entry name" value="ACP_syn_III_C"/>
</dbReference>
<dbReference type="GO" id="GO:0044550">
    <property type="term" value="P:secondary metabolite biosynthetic process"/>
    <property type="evidence" value="ECO:0007669"/>
    <property type="project" value="TreeGrafter"/>
</dbReference>
<dbReference type="Gene3D" id="3.40.47.10">
    <property type="match status" value="2"/>
</dbReference>
<name>A0A9J6ZRR2_9BACT</name>
<evidence type="ECO:0000256" key="1">
    <source>
        <dbReference type="ARBA" id="ARBA00022679"/>
    </source>
</evidence>
<accession>A0A9J6ZRR2</accession>
<evidence type="ECO:0000313" key="6">
    <source>
        <dbReference type="Proteomes" id="UP001056426"/>
    </source>
</evidence>
<dbReference type="Pfam" id="PF08541">
    <property type="entry name" value="ACP_syn_III_C"/>
    <property type="match status" value="1"/>
</dbReference>
<gene>
    <name evidence="5" type="ORF">M9189_00925</name>
</gene>
<sequence length="360" mass="39687">MVSNKTIYAVIKGSGSYIPPVVVKNADFENNVFMNEDGTRIELPGREITRKFEQITDIFERRVAPDNILTSDMAAIAAAEAIEDAKISKEDLDYIIVAHNLGDIKPGSNFPDMLPTLASRVKNKLKIKNPGTVAYDITFGCPGWTQAMIQANYYIKSGDAKNILVIGADTISRMADPHDRDVMIFADGASATVLQAVESDVPVGMLKHSVRTDAGEHVELLRMGKSFNPELEGTYLKMLGRKLYNYALTNVPLVAQDCLNKNGMDLKDVDLVLIHQANAKMDEAILKRLFQLYGEKDADLNIMPMTIKFLGNSSVATVPTLYDLIIKGKLEGYQFKSGDNVMMTSVGAGMNINAFMYKMP</sequence>
<reference evidence="5" key="1">
    <citation type="submission" date="2022-05" db="EMBL/GenBank/DDBJ databases">
        <authorList>
            <person name="Sun X."/>
        </authorList>
    </citation>
    <scope>NUCLEOTIDE SEQUENCE</scope>
    <source>
        <strain evidence="5">Ai-910</strain>
    </source>
</reference>
<dbReference type="KEGG" id="alkq:M9189_00925"/>
<keyword evidence="2" id="KW-0012">Acyltransferase</keyword>
<dbReference type="PANTHER" id="PTHR34069">
    <property type="entry name" value="3-OXOACYL-[ACYL-CARRIER-PROTEIN] SYNTHASE 3"/>
    <property type="match status" value="1"/>
</dbReference>
<keyword evidence="1" id="KW-0808">Transferase</keyword>
<dbReference type="EMBL" id="CP098400">
    <property type="protein sequence ID" value="URW79920.1"/>
    <property type="molecule type" value="Genomic_DNA"/>
</dbReference>
<reference evidence="5" key="2">
    <citation type="submission" date="2022-06" db="EMBL/GenBank/DDBJ databases">
        <title>Xiashengella guii gen. nov. sp. nov., a bacterium isolated form anaerobic digestion tank.</title>
        <authorList>
            <person name="Huang H."/>
        </authorList>
    </citation>
    <scope>NUCLEOTIDE SEQUENCE</scope>
    <source>
        <strain evidence="5">Ai-910</strain>
    </source>
</reference>
<organism evidence="5 6">
    <name type="scientific">Xiashengella succiniciproducens</name>
    <dbReference type="NCBI Taxonomy" id="2949635"/>
    <lineage>
        <taxon>Bacteria</taxon>
        <taxon>Pseudomonadati</taxon>
        <taxon>Bacteroidota</taxon>
        <taxon>Bacteroidia</taxon>
        <taxon>Marinilabiliales</taxon>
        <taxon>Marinilabiliaceae</taxon>
        <taxon>Xiashengella</taxon>
    </lineage>
</organism>
<proteinExistence type="predicted"/>
<evidence type="ECO:0000256" key="2">
    <source>
        <dbReference type="ARBA" id="ARBA00023315"/>
    </source>
</evidence>
<dbReference type="RefSeq" id="WP_250724032.1">
    <property type="nucleotide sequence ID" value="NZ_CP098400.1"/>
</dbReference>
<dbReference type="GO" id="GO:0006633">
    <property type="term" value="P:fatty acid biosynthetic process"/>
    <property type="evidence" value="ECO:0007669"/>
    <property type="project" value="InterPro"/>
</dbReference>
<dbReference type="Pfam" id="PF08545">
    <property type="entry name" value="ACP_syn_III"/>
    <property type="match status" value="1"/>
</dbReference>
<dbReference type="GO" id="GO:0004315">
    <property type="term" value="F:3-oxoacyl-[acyl-carrier-protein] synthase activity"/>
    <property type="evidence" value="ECO:0007669"/>
    <property type="project" value="InterPro"/>
</dbReference>